<dbReference type="InterPro" id="IPR051241">
    <property type="entry name" value="DZIP_RILPL"/>
</dbReference>
<keyword evidence="7" id="KW-0862">Zinc</keyword>
<dbReference type="PROSITE" id="PS50157">
    <property type="entry name" value="ZINC_FINGER_C2H2_2"/>
    <property type="match status" value="1"/>
</dbReference>
<evidence type="ECO:0000256" key="8">
    <source>
        <dbReference type="SAM" id="Coils"/>
    </source>
</evidence>
<evidence type="ECO:0000256" key="4">
    <source>
        <dbReference type="ARBA" id="ARBA00023054"/>
    </source>
</evidence>
<evidence type="ECO:0000256" key="2">
    <source>
        <dbReference type="ARBA" id="ARBA00004120"/>
    </source>
</evidence>
<dbReference type="EMBL" id="JH159151">
    <property type="protein sequence ID" value="EGZ30166.1"/>
    <property type="molecule type" value="Genomic_DNA"/>
</dbReference>
<dbReference type="InterPro" id="IPR032714">
    <property type="entry name" value="DZIP1_N"/>
</dbReference>
<accession>G4YJQ4</accession>
<dbReference type="InterPro" id="IPR013087">
    <property type="entry name" value="Znf_C2H2_type"/>
</dbReference>
<dbReference type="SMR" id="G4YJQ4"/>
<comment type="similarity">
    <text evidence="3">Belongs to the DZIP C2H2-type zinc-finger protein family.</text>
</comment>
<feature type="compositionally biased region" description="Pro residues" evidence="9">
    <location>
        <begin position="653"/>
        <end position="664"/>
    </location>
</feature>
<gene>
    <name evidence="11" type="ORF">PHYSODRAFT_466577</name>
</gene>
<dbReference type="AlphaFoldDB" id="G4YJQ4"/>
<keyword evidence="4 8" id="KW-0175">Coiled coil</keyword>
<feature type="coiled-coil region" evidence="8">
    <location>
        <begin position="382"/>
        <end position="481"/>
    </location>
</feature>
<dbReference type="PROSITE" id="PS00028">
    <property type="entry name" value="ZINC_FINGER_C2H2_1"/>
    <property type="match status" value="1"/>
</dbReference>
<dbReference type="InParanoid" id="G4YJQ4"/>
<evidence type="ECO:0000256" key="3">
    <source>
        <dbReference type="ARBA" id="ARBA00009131"/>
    </source>
</evidence>
<evidence type="ECO:0000313" key="12">
    <source>
        <dbReference type="Proteomes" id="UP000002640"/>
    </source>
</evidence>
<dbReference type="KEGG" id="psoj:PHYSODRAFT_466577"/>
<feature type="region of interest" description="Disordered" evidence="9">
    <location>
        <begin position="337"/>
        <end position="380"/>
    </location>
</feature>
<name>G4YJQ4_PHYSP</name>
<dbReference type="GO" id="GO:0005814">
    <property type="term" value="C:centriole"/>
    <property type="evidence" value="ECO:0007669"/>
    <property type="project" value="UniProtKB-SubCell"/>
</dbReference>
<protein>
    <recommendedName>
        <fullName evidence="10">C2H2-type domain-containing protein</fullName>
    </recommendedName>
</protein>
<dbReference type="Proteomes" id="UP000002640">
    <property type="component" value="Unassembled WGS sequence"/>
</dbReference>
<keyword evidence="5" id="KW-0963">Cytoplasm</keyword>
<dbReference type="Pfam" id="PF13815">
    <property type="entry name" value="Dzip-like_N"/>
    <property type="match status" value="1"/>
</dbReference>
<evidence type="ECO:0000256" key="1">
    <source>
        <dbReference type="ARBA" id="ARBA00004114"/>
    </source>
</evidence>
<feature type="compositionally biased region" description="Basic and acidic residues" evidence="9">
    <location>
        <begin position="680"/>
        <end position="690"/>
    </location>
</feature>
<dbReference type="GeneID" id="20653447"/>
<feature type="region of interest" description="Disordered" evidence="9">
    <location>
        <begin position="481"/>
        <end position="501"/>
    </location>
</feature>
<evidence type="ECO:0000256" key="5">
    <source>
        <dbReference type="ARBA" id="ARBA00023212"/>
    </source>
</evidence>
<feature type="region of interest" description="Disordered" evidence="9">
    <location>
        <begin position="1012"/>
        <end position="1103"/>
    </location>
</feature>
<dbReference type="PANTHER" id="PTHR21502:SF3">
    <property type="entry name" value="CILIUM ASSEMBLY PROTEIN DZIP1L"/>
    <property type="match status" value="1"/>
</dbReference>
<dbReference type="OMA" id="LMHVQDS"/>
<dbReference type="RefSeq" id="XP_009517441.1">
    <property type="nucleotide sequence ID" value="XM_009519146.1"/>
</dbReference>
<keyword evidence="7" id="KW-0479">Metal-binding</keyword>
<evidence type="ECO:0000256" key="7">
    <source>
        <dbReference type="PROSITE-ProRule" id="PRU00042"/>
    </source>
</evidence>
<feature type="domain" description="C2H2-type" evidence="10">
    <location>
        <begin position="318"/>
        <end position="346"/>
    </location>
</feature>
<feature type="region of interest" description="Disordered" evidence="9">
    <location>
        <begin position="647"/>
        <end position="690"/>
    </location>
</feature>
<dbReference type="GO" id="GO:0008270">
    <property type="term" value="F:zinc ion binding"/>
    <property type="evidence" value="ECO:0007669"/>
    <property type="project" value="UniProtKB-KW"/>
</dbReference>
<keyword evidence="6" id="KW-0966">Cell projection</keyword>
<evidence type="ECO:0000313" key="11">
    <source>
        <dbReference type="EMBL" id="EGZ30166.1"/>
    </source>
</evidence>
<organism evidence="11 12">
    <name type="scientific">Phytophthora sojae (strain P6497)</name>
    <name type="common">Soybean stem and root rot agent</name>
    <name type="synonym">Phytophthora megasperma f. sp. glycines</name>
    <dbReference type="NCBI Taxonomy" id="1094619"/>
    <lineage>
        <taxon>Eukaryota</taxon>
        <taxon>Sar</taxon>
        <taxon>Stramenopiles</taxon>
        <taxon>Oomycota</taxon>
        <taxon>Peronosporomycetes</taxon>
        <taxon>Peronosporales</taxon>
        <taxon>Peronosporaceae</taxon>
        <taxon>Phytophthora</taxon>
    </lineage>
</organism>
<dbReference type="PANTHER" id="PTHR21502">
    <property type="entry name" value="ZINC FINGER PROTEIN DZIP1"/>
    <property type="match status" value="1"/>
</dbReference>
<evidence type="ECO:0000256" key="9">
    <source>
        <dbReference type="SAM" id="MobiDB-lite"/>
    </source>
</evidence>
<dbReference type="GO" id="GO:0005737">
    <property type="term" value="C:cytoplasm"/>
    <property type="evidence" value="ECO:0007669"/>
    <property type="project" value="TreeGrafter"/>
</dbReference>
<keyword evidence="12" id="KW-1185">Reference proteome</keyword>
<evidence type="ECO:0000259" key="10">
    <source>
        <dbReference type="PROSITE" id="PS50157"/>
    </source>
</evidence>
<keyword evidence="7" id="KW-0863">Zinc-finger</keyword>
<sequence>MALKRHKSFRVAEVQYSNMGSHYMDDARLYSGYDEYAGSFGPLRPSSSSAFRSRGRVPPSRRGFSDSRNLELSSRLRKGRRSAPRDFDRRAKFLAQRKAKRVTEPLGGDSDGDDALQDKENEPVSPTHGLQRQVWLPTRNFAFRQRAGKLDTRAIARLDLEKIAATTDIETIQRHLENLAFADVTLDDVQHYSDAYFLKLFQIAQLTLEYLMHVQDSLVDHSEGLEKQCEQLMTECQQLETENGQHETEIASLKREIRQKQRTMATLELMLLNASTSNRMSSSAKGNAAREANVLVDELLANRAGPNATEEGSITNPMPCVLCEKRFVSTEYLLRHQQRRHQDANGQRKHKKKKASSSSDSDSDSDSKKKKSKKPAPLPKEVLDALEEKNQLAKQLMALQDQVRHDQEARDRQRLQLENQQNQMSSRVEQYMERLQTTLVEIEKKQESTKQDLRQYTQETIARLQVEAANAELLRIQAQKTSRAGRLENDDDESQREAKLKSEEARWSEKVEKLMDTFLRAQAQKQQEIDALEQESNKLWTKYSKLKKKKQHRPEPTMMLADITALDANRFGIDRGEVVDIETPPPAKPKSAALLEDKLVQTDEEDDCKRYKREPKVDTLTEEVQTDSETKATPIVPVIVPPIRVEAVKRRSSPPPVKQAPPPPPKEDTAPIVSPPPVAEAKESSQPDPRAKFQQAAHVIGKVVLGFLARRALAKTSNWRITIEIFSLEAALTAPELEYVRNHYDGQVHVQVEEGMTANDLRVMIAKVLSGKDEFDAADNGVVAFDGNDHEISATMTYHRVLLHHKRTGAELSGDMQVHTLKRSIEVEIIPFYEEAVTQIGDVIESHAVVTDRIEDIKRASLTLSHAQQRIQLIKERLPPMAAGEFNRRQSEAGQRGGKGRIAGAAKIHRAVQVEVVRKRMKRLLAGEAAQSTMHVGPSQVGANEATKMLLSSWLAMSKGSQCPSDKSVGSFDPREIDQLANAYEEADSPVEIPKLKVPDDTVRALPISIETAERKKEEEKQPEKLQIPQPLTPRAAPDEVEPAPTGRPGTPIPSAEAKRELTAEPGRSPRPNPGLHVISPFSQTPLLSRRAAARRGNFDNAR</sequence>
<keyword evidence="5" id="KW-0206">Cytoskeleton</keyword>
<reference evidence="11 12" key="1">
    <citation type="journal article" date="2006" name="Science">
        <title>Phytophthora genome sequences uncover evolutionary origins and mechanisms of pathogenesis.</title>
        <authorList>
            <person name="Tyler B.M."/>
            <person name="Tripathy S."/>
            <person name="Zhang X."/>
            <person name="Dehal P."/>
            <person name="Jiang R.H."/>
            <person name="Aerts A."/>
            <person name="Arredondo F.D."/>
            <person name="Baxter L."/>
            <person name="Bensasson D."/>
            <person name="Beynon J.L."/>
            <person name="Chapman J."/>
            <person name="Damasceno C.M."/>
            <person name="Dorrance A.E."/>
            <person name="Dou D."/>
            <person name="Dickerman A.W."/>
            <person name="Dubchak I.L."/>
            <person name="Garbelotto M."/>
            <person name="Gijzen M."/>
            <person name="Gordon S.G."/>
            <person name="Govers F."/>
            <person name="Grunwald N.J."/>
            <person name="Huang W."/>
            <person name="Ivors K.L."/>
            <person name="Jones R.W."/>
            <person name="Kamoun S."/>
            <person name="Krampis K."/>
            <person name="Lamour K.H."/>
            <person name="Lee M.K."/>
            <person name="McDonald W.H."/>
            <person name="Medina M."/>
            <person name="Meijer H.J."/>
            <person name="Nordberg E.K."/>
            <person name="Maclean D.J."/>
            <person name="Ospina-Giraldo M.D."/>
            <person name="Morris P.F."/>
            <person name="Phuntumart V."/>
            <person name="Putnam N.H."/>
            <person name="Rash S."/>
            <person name="Rose J.K."/>
            <person name="Sakihama Y."/>
            <person name="Salamov A.A."/>
            <person name="Savidor A."/>
            <person name="Scheuring C.F."/>
            <person name="Smith B.M."/>
            <person name="Sobral B.W."/>
            <person name="Terry A."/>
            <person name="Torto-Alalibo T.A."/>
            <person name="Win J."/>
            <person name="Xu Z."/>
            <person name="Zhang H."/>
            <person name="Grigoriev I.V."/>
            <person name="Rokhsar D.S."/>
            <person name="Boore J.L."/>
        </authorList>
    </citation>
    <scope>NUCLEOTIDE SEQUENCE [LARGE SCALE GENOMIC DNA]</scope>
    <source>
        <strain evidence="11 12">P6497</strain>
    </source>
</reference>
<feature type="compositionally biased region" description="Basic and acidic residues" evidence="9">
    <location>
        <begin position="1012"/>
        <end position="1024"/>
    </location>
</feature>
<proteinExistence type="inferred from homology"/>
<comment type="subcellular location">
    <subcellularLocation>
        <location evidence="2">Cytoplasm</location>
        <location evidence="2">Cytoskeleton</location>
        <location evidence="2">Cilium basal body</location>
    </subcellularLocation>
    <subcellularLocation>
        <location evidence="1">Cytoplasm</location>
        <location evidence="1">Cytoskeleton</location>
        <location evidence="1">Microtubule organizing center</location>
        <location evidence="1">Centrosome</location>
        <location evidence="1">Centriole</location>
    </subcellularLocation>
</comment>
<feature type="region of interest" description="Disordered" evidence="9">
    <location>
        <begin position="44"/>
        <end position="129"/>
    </location>
</feature>
<evidence type="ECO:0000256" key="6">
    <source>
        <dbReference type="ARBA" id="ARBA00023273"/>
    </source>
</evidence>
<feature type="coiled-coil region" evidence="8">
    <location>
        <begin position="222"/>
        <end position="270"/>
    </location>
</feature>